<reference evidence="2" key="1">
    <citation type="submission" date="2016-08" db="EMBL/GenBank/DDBJ databases">
        <authorList>
            <person name="Varghese N."/>
            <person name="Submissions Spin"/>
        </authorList>
    </citation>
    <scope>NUCLEOTIDE SEQUENCE [LARGE SCALE GENOMIC DNA]</scope>
    <source>
        <strain evidence="2">R-53094</strain>
    </source>
</reference>
<gene>
    <name evidence="1" type="ORF">GA0061074_10328</name>
</gene>
<dbReference type="SUPFAM" id="SSF54909">
    <property type="entry name" value="Dimeric alpha+beta barrel"/>
    <property type="match status" value="1"/>
</dbReference>
<name>A0A1C3ZWQ7_9LACO</name>
<accession>A0A1C3ZWQ7</accession>
<dbReference type="InterPro" id="IPR011008">
    <property type="entry name" value="Dimeric_a/b-barrel"/>
</dbReference>
<protein>
    <recommendedName>
        <fullName evidence="3">ABM domain-containing protein</fullName>
    </recommendedName>
</protein>
<sequence>MTEYIHETFGSRAVLQNIRNQNLQRELLLMRDDADRQRYELLEKTTDEQSVFAMPTTYKILSSHGETEELRGWMNFTSLTLNDLERDNFLRRYNNETFAIGTQGFISSYVLQRADNNHEIVILSTWQLKKNWTDWQANSNFSLKRYEHSQYNLRTKQLSFAAFTKQNI</sequence>
<evidence type="ECO:0000313" key="2">
    <source>
        <dbReference type="Proteomes" id="UP000199268"/>
    </source>
</evidence>
<dbReference type="OrthoDB" id="2157140at2"/>
<dbReference type="Gene3D" id="3.30.70.100">
    <property type="match status" value="1"/>
</dbReference>
<dbReference type="EMBL" id="FMAO01000003">
    <property type="protein sequence ID" value="SCB86773.1"/>
    <property type="molecule type" value="Genomic_DNA"/>
</dbReference>
<organism evidence="1 2">
    <name type="scientific">Weissella bombi</name>
    <dbReference type="NCBI Taxonomy" id="1505725"/>
    <lineage>
        <taxon>Bacteria</taxon>
        <taxon>Bacillati</taxon>
        <taxon>Bacillota</taxon>
        <taxon>Bacilli</taxon>
        <taxon>Lactobacillales</taxon>
        <taxon>Lactobacillaceae</taxon>
        <taxon>Weissella</taxon>
    </lineage>
</organism>
<evidence type="ECO:0000313" key="1">
    <source>
        <dbReference type="EMBL" id="SCB86773.1"/>
    </source>
</evidence>
<keyword evidence="2" id="KW-1185">Reference proteome</keyword>
<dbReference type="AlphaFoldDB" id="A0A1C3ZWQ7"/>
<dbReference type="RefSeq" id="WP_092461818.1">
    <property type="nucleotide sequence ID" value="NZ_BJEE01000004.1"/>
</dbReference>
<dbReference type="STRING" id="1505725.GA0061074_10328"/>
<dbReference type="Proteomes" id="UP000199268">
    <property type="component" value="Unassembled WGS sequence"/>
</dbReference>
<evidence type="ECO:0008006" key="3">
    <source>
        <dbReference type="Google" id="ProtNLM"/>
    </source>
</evidence>
<proteinExistence type="predicted"/>